<feature type="domain" description="Signal transduction histidine kinase dimerisation/phosphoacceptor" evidence="5">
    <location>
        <begin position="1"/>
        <end position="54"/>
    </location>
</feature>
<organism evidence="6">
    <name type="scientific">Streptomyces sp. R28</name>
    <dbReference type="NCBI Taxonomy" id="3238628"/>
    <lineage>
        <taxon>Bacteria</taxon>
        <taxon>Bacillati</taxon>
        <taxon>Actinomycetota</taxon>
        <taxon>Actinomycetes</taxon>
        <taxon>Kitasatosporales</taxon>
        <taxon>Streptomycetaceae</taxon>
        <taxon>Streptomyces</taxon>
    </lineage>
</organism>
<dbReference type="SUPFAM" id="SSF47384">
    <property type="entry name" value="Homodimeric domain of signal transducing histidine kinase"/>
    <property type="match status" value="1"/>
</dbReference>
<dbReference type="Pfam" id="PF00512">
    <property type="entry name" value="HisKA"/>
    <property type="match status" value="1"/>
</dbReference>
<feature type="compositionally biased region" description="Polar residues" evidence="4">
    <location>
        <begin position="102"/>
        <end position="112"/>
    </location>
</feature>
<dbReference type="GO" id="GO:0005886">
    <property type="term" value="C:plasma membrane"/>
    <property type="evidence" value="ECO:0007669"/>
    <property type="project" value="UniProtKB-SubCell"/>
</dbReference>
<dbReference type="EMBL" id="CP163439">
    <property type="protein sequence ID" value="XDQ37600.1"/>
    <property type="molecule type" value="Genomic_DNA"/>
</dbReference>
<keyword evidence="6" id="KW-0418">Kinase</keyword>
<dbReference type="AlphaFoldDB" id="A0AB39Q3R8"/>
<feature type="region of interest" description="Disordered" evidence="4">
    <location>
        <begin position="99"/>
        <end position="119"/>
    </location>
</feature>
<evidence type="ECO:0000256" key="1">
    <source>
        <dbReference type="ARBA" id="ARBA00000085"/>
    </source>
</evidence>
<evidence type="ECO:0000256" key="3">
    <source>
        <dbReference type="ARBA" id="ARBA00012438"/>
    </source>
</evidence>
<sequence>MTADIAHEPRTPVAAMVTATGLLPPGPATDLVAGGVRKLRGLVEDVLEVARLDAHAVAVETGPRQVSAMARRSVAGLDGAQGRVDVRIVADTPRRPIRGVWSASSPTWSPTRCGTAPRR</sequence>
<evidence type="ECO:0000313" key="6">
    <source>
        <dbReference type="EMBL" id="XDQ37600.1"/>
    </source>
</evidence>
<dbReference type="CDD" id="cd00082">
    <property type="entry name" value="HisKA"/>
    <property type="match status" value="1"/>
</dbReference>
<evidence type="ECO:0000256" key="2">
    <source>
        <dbReference type="ARBA" id="ARBA00004236"/>
    </source>
</evidence>
<evidence type="ECO:0000256" key="4">
    <source>
        <dbReference type="SAM" id="MobiDB-lite"/>
    </source>
</evidence>
<comment type="subcellular location">
    <subcellularLocation>
        <location evidence="2">Cell membrane</location>
    </subcellularLocation>
</comment>
<evidence type="ECO:0000259" key="5">
    <source>
        <dbReference type="Pfam" id="PF00512"/>
    </source>
</evidence>
<name>A0AB39Q3R8_9ACTN</name>
<gene>
    <name evidence="6" type="ORF">AB5J49_32005</name>
</gene>
<dbReference type="InterPro" id="IPR003661">
    <property type="entry name" value="HisK_dim/P_dom"/>
</dbReference>
<comment type="catalytic activity">
    <reaction evidence="1">
        <text>ATP + protein L-histidine = ADP + protein N-phospho-L-histidine.</text>
        <dbReference type="EC" id="2.7.13.3"/>
    </reaction>
</comment>
<dbReference type="EC" id="2.7.13.3" evidence="3"/>
<dbReference type="RefSeq" id="WP_369172338.1">
    <property type="nucleotide sequence ID" value="NZ_CP163439.1"/>
</dbReference>
<accession>A0AB39Q3R8</accession>
<keyword evidence="6" id="KW-0808">Transferase</keyword>
<protein>
    <recommendedName>
        <fullName evidence="3">histidine kinase</fullName>
        <ecNumber evidence="3">2.7.13.3</ecNumber>
    </recommendedName>
</protein>
<dbReference type="GO" id="GO:0000155">
    <property type="term" value="F:phosphorelay sensor kinase activity"/>
    <property type="evidence" value="ECO:0007669"/>
    <property type="project" value="InterPro"/>
</dbReference>
<dbReference type="InterPro" id="IPR036097">
    <property type="entry name" value="HisK_dim/P_sf"/>
</dbReference>
<proteinExistence type="predicted"/>
<reference evidence="6" key="1">
    <citation type="submission" date="2024-07" db="EMBL/GenBank/DDBJ databases">
        <authorList>
            <person name="Yu S.T."/>
        </authorList>
    </citation>
    <scope>NUCLEOTIDE SEQUENCE</scope>
    <source>
        <strain evidence="6">R28</strain>
    </source>
</reference>